<accession>A0A2U1M3Q4</accession>
<dbReference type="AlphaFoldDB" id="A0A2U1M3Q4"/>
<name>A0A2U1M3Q4_ARTAN</name>
<protein>
    <submittedName>
        <fullName evidence="1">Plastid transcriptionally active protein</fullName>
    </submittedName>
</protein>
<dbReference type="InterPro" id="IPR034581">
    <property type="entry name" value="PTAC12"/>
</dbReference>
<dbReference type="STRING" id="35608.A0A2U1M3Q4"/>
<keyword evidence="2" id="KW-1185">Reference proteome</keyword>
<proteinExistence type="predicted"/>
<dbReference type="PANTHER" id="PTHR35720:SF1">
    <property type="entry name" value="PROTEIN PLASTID TRANSCRIPTIONALLY ACTIVE 12, CHLOROPLASTIC"/>
    <property type="match status" value="1"/>
</dbReference>
<dbReference type="GO" id="GO:0045893">
    <property type="term" value="P:positive regulation of DNA-templated transcription"/>
    <property type="evidence" value="ECO:0007669"/>
    <property type="project" value="TreeGrafter"/>
</dbReference>
<dbReference type="GO" id="GO:0009416">
    <property type="term" value="P:response to light stimulus"/>
    <property type="evidence" value="ECO:0007669"/>
    <property type="project" value="InterPro"/>
</dbReference>
<sequence>MAETGQIKLFGEQPTLTETALYRAKKHLHKEERLQAEHERLERDGPIAYYSEWVKAWKKRIHHVKLFRNIMRDPLAMRMKEEQIKQIWPGWRSD</sequence>
<dbReference type="GO" id="GO:0009507">
    <property type="term" value="C:chloroplast"/>
    <property type="evidence" value="ECO:0007669"/>
    <property type="project" value="InterPro"/>
</dbReference>
<dbReference type="PANTHER" id="PTHR35720">
    <property type="entry name" value="PROTEIN PLASTID TRANSCRIPTIONALLY ACTIVE 12, CHLOROPLASTIC"/>
    <property type="match status" value="1"/>
</dbReference>
<dbReference type="OrthoDB" id="10474694at2759"/>
<organism evidence="1 2">
    <name type="scientific">Artemisia annua</name>
    <name type="common">Sweet wormwood</name>
    <dbReference type="NCBI Taxonomy" id="35608"/>
    <lineage>
        <taxon>Eukaryota</taxon>
        <taxon>Viridiplantae</taxon>
        <taxon>Streptophyta</taxon>
        <taxon>Embryophyta</taxon>
        <taxon>Tracheophyta</taxon>
        <taxon>Spermatophyta</taxon>
        <taxon>Magnoliopsida</taxon>
        <taxon>eudicotyledons</taxon>
        <taxon>Gunneridae</taxon>
        <taxon>Pentapetalae</taxon>
        <taxon>asterids</taxon>
        <taxon>campanulids</taxon>
        <taxon>Asterales</taxon>
        <taxon>Asteraceae</taxon>
        <taxon>Asteroideae</taxon>
        <taxon>Anthemideae</taxon>
        <taxon>Artemisiinae</taxon>
        <taxon>Artemisia</taxon>
    </lineage>
</organism>
<evidence type="ECO:0000313" key="1">
    <source>
        <dbReference type="EMBL" id="PWA55878.1"/>
    </source>
</evidence>
<evidence type="ECO:0000313" key="2">
    <source>
        <dbReference type="Proteomes" id="UP000245207"/>
    </source>
</evidence>
<dbReference type="GO" id="GO:0090228">
    <property type="term" value="P:positive regulation of red or far-red light signaling pathway"/>
    <property type="evidence" value="ECO:0007669"/>
    <property type="project" value="InterPro"/>
</dbReference>
<dbReference type="EMBL" id="PKPP01006633">
    <property type="protein sequence ID" value="PWA55878.1"/>
    <property type="molecule type" value="Genomic_DNA"/>
</dbReference>
<dbReference type="GO" id="GO:0005634">
    <property type="term" value="C:nucleus"/>
    <property type="evidence" value="ECO:0007669"/>
    <property type="project" value="InterPro"/>
</dbReference>
<comment type="caution">
    <text evidence="1">The sequence shown here is derived from an EMBL/GenBank/DDBJ whole genome shotgun (WGS) entry which is preliminary data.</text>
</comment>
<dbReference type="Proteomes" id="UP000245207">
    <property type="component" value="Unassembled WGS sequence"/>
</dbReference>
<gene>
    <name evidence="1" type="ORF">CTI12_AA425340</name>
</gene>
<reference evidence="1 2" key="1">
    <citation type="journal article" date="2018" name="Mol. Plant">
        <title>The genome of Artemisia annua provides insight into the evolution of Asteraceae family and artemisinin biosynthesis.</title>
        <authorList>
            <person name="Shen Q."/>
            <person name="Zhang L."/>
            <person name="Liao Z."/>
            <person name="Wang S."/>
            <person name="Yan T."/>
            <person name="Shi P."/>
            <person name="Liu M."/>
            <person name="Fu X."/>
            <person name="Pan Q."/>
            <person name="Wang Y."/>
            <person name="Lv Z."/>
            <person name="Lu X."/>
            <person name="Zhang F."/>
            <person name="Jiang W."/>
            <person name="Ma Y."/>
            <person name="Chen M."/>
            <person name="Hao X."/>
            <person name="Li L."/>
            <person name="Tang Y."/>
            <person name="Lv G."/>
            <person name="Zhou Y."/>
            <person name="Sun X."/>
            <person name="Brodelius P.E."/>
            <person name="Rose J.K.C."/>
            <person name="Tang K."/>
        </authorList>
    </citation>
    <scope>NUCLEOTIDE SEQUENCE [LARGE SCALE GENOMIC DNA]</scope>
    <source>
        <strain evidence="2">cv. Huhao1</strain>
        <tissue evidence="1">Leaf</tissue>
    </source>
</reference>
<dbReference type="GO" id="GO:0042793">
    <property type="term" value="P:plastid transcription"/>
    <property type="evidence" value="ECO:0007669"/>
    <property type="project" value="TreeGrafter"/>
</dbReference>